<reference evidence="1" key="1">
    <citation type="submission" date="2014-11" db="EMBL/GenBank/DDBJ databases">
        <authorList>
            <person name="Amaro Gonzalez C."/>
        </authorList>
    </citation>
    <scope>NUCLEOTIDE SEQUENCE</scope>
</reference>
<dbReference type="EMBL" id="GBXM01071691">
    <property type="protein sequence ID" value="JAH36886.1"/>
    <property type="molecule type" value="Transcribed_RNA"/>
</dbReference>
<reference evidence="1" key="2">
    <citation type="journal article" date="2015" name="Fish Shellfish Immunol.">
        <title>Early steps in the European eel (Anguilla anguilla)-Vibrio vulnificus interaction in the gills: Role of the RtxA13 toxin.</title>
        <authorList>
            <person name="Callol A."/>
            <person name="Pajuelo D."/>
            <person name="Ebbesson L."/>
            <person name="Teles M."/>
            <person name="MacKenzie S."/>
            <person name="Amaro C."/>
        </authorList>
    </citation>
    <scope>NUCLEOTIDE SEQUENCE</scope>
</reference>
<evidence type="ECO:0000313" key="1">
    <source>
        <dbReference type="EMBL" id="JAH14245.1"/>
    </source>
</evidence>
<accession>A0A0E9QD57</accession>
<organism evidence="1">
    <name type="scientific">Anguilla anguilla</name>
    <name type="common">European freshwater eel</name>
    <name type="synonym">Muraena anguilla</name>
    <dbReference type="NCBI Taxonomy" id="7936"/>
    <lineage>
        <taxon>Eukaryota</taxon>
        <taxon>Metazoa</taxon>
        <taxon>Chordata</taxon>
        <taxon>Craniata</taxon>
        <taxon>Vertebrata</taxon>
        <taxon>Euteleostomi</taxon>
        <taxon>Actinopterygii</taxon>
        <taxon>Neopterygii</taxon>
        <taxon>Teleostei</taxon>
        <taxon>Anguilliformes</taxon>
        <taxon>Anguillidae</taxon>
        <taxon>Anguilla</taxon>
    </lineage>
</organism>
<dbReference type="EMBL" id="GBXM01094332">
    <property type="protein sequence ID" value="JAH14245.1"/>
    <property type="molecule type" value="Transcribed_RNA"/>
</dbReference>
<proteinExistence type="predicted"/>
<dbReference type="EMBL" id="GBXM01105186">
    <property type="protein sequence ID" value="JAH03391.1"/>
    <property type="molecule type" value="Transcribed_RNA"/>
</dbReference>
<name>A0A0E9QD57_ANGAN</name>
<sequence>MTEVPAPMQITDQ</sequence>
<protein>
    <submittedName>
        <fullName evidence="1">Uncharacterized protein</fullName>
    </submittedName>
</protein>